<sequence>MSIPGLEDWLDTAQGRYVMAWESASVDNAIADVFGFNALQLGLPQRDFLHASRIPLRQTASESGAADVLCELTALPFAANSADLVVLPHVLEFAGDPHQILRDIERILIPEGHLIILGFSPISLWGLRNRFDRSGSFPWHGTYLSLTRVKDWLKLLGFAVGQTVPGCRVPPCDQEVWLQRWHFMERAGGRWWGFPGGVYLLHAIKRTHAMRLITPNWRKQAVGSKALRPVAQKEGHGG</sequence>
<reference evidence="2" key="1">
    <citation type="submission" date="2020-10" db="EMBL/GenBank/DDBJ databases">
        <title>Connecting structure to function with the recovery of over 1000 high-quality activated sludge metagenome-assembled genomes encoding full-length rRNA genes using long-read sequencing.</title>
        <authorList>
            <person name="Singleton C.M."/>
            <person name="Petriglieri F."/>
            <person name="Kristensen J.M."/>
            <person name="Kirkegaard R.H."/>
            <person name="Michaelsen T.Y."/>
            <person name="Andersen M.H."/>
            <person name="Karst S.M."/>
            <person name="Dueholm M.S."/>
            <person name="Nielsen P.H."/>
            <person name="Albertsen M."/>
        </authorList>
    </citation>
    <scope>NUCLEOTIDE SEQUENCE</scope>
    <source>
        <strain evidence="2">OdNE_18-Q3-R46-58_BAT3C.305</strain>
    </source>
</reference>
<gene>
    <name evidence="2" type="ORF">IPN75_13280</name>
</gene>
<organism evidence="2 3">
    <name type="scientific">Candidatus Dechloromonas phosphorivorans</name>
    <dbReference type="NCBI Taxonomy" id="2899244"/>
    <lineage>
        <taxon>Bacteria</taxon>
        <taxon>Pseudomonadati</taxon>
        <taxon>Pseudomonadota</taxon>
        <taxon>Betaproteobacteria</taxon>
        <taxon>Rhodocyclales</taxon>
        <taxon>Azonexaceae</taxon>
        <taxon>Dechloromonas</taxon>
    </lineage>
</organism>
<evidence type="ECO:0000259" key="1">
    <source>
        <dbReference type="Pfam" id="PF08241"/>
    </source>
</evidence>
<comment type="caution">
    <text evidence="2">The sequence shown here is derived from an EMBL/GenBank/DDBJ whole genome shotgun (WGS) entry which is preliminary data.</text>
</comment>
<proteinExistence type="predicted"/>
<dbReference type="Pfam" id="PF08241">
    <property type="entry name" value="Methyltransf_11"/>
    <property type="match status" value="1"/>
</dbReference>
<dbReference type="SUPFAM" id="SSF53335">
    <property type="entry name" value="S-adenosyl-L-methionine-dependent methyltransferases"/>
    <property type="match status" value="1"/>
</dbReference>
<dbReference type="InterPro" id="IPR013216">
    <property type="entry name" value="Methyltransf_11"/>
</dbReference>
<dbReference type="InterPro" id="IPR029063">
    <property type="entry name" value="SAM-dependent_MTases_sf"/>
</dbReference>
<keyword evidence="2" id="KW-0808">Transferase</keyword>
<evidence type="ECO:0000313" key="2">
    <source>
        <dbReference type="EMBL" id="MBK8891258.1"/>
    </source>
</evidence>
<feature type="domain" description="Methyltransferase type 11" evidence="1">
    <location>
        <begin position="68"/>
        <end position="116"/>
    </location>
</feature>
<dbReference type="GO" id="GO:0008757">
    <property type="term" value="F:S-adenosylmethionine-dependent methyltransferase activity"/>
    <property type="evidence" value="ECO:0007669"/>
    <property type="project" value="InterPro"/>
</dbReference>
<protein>
    <submittedName>
        <fullName evidence="2">Class I SAM-dependent methyltransferase</fullName>
    </submittedName>
</protein>
<dbReference type="Gene3D" id="3.40.50.150">
    <property type="entry name" value="Vaccinia Virus protein VP39"/>
    <property type="match status" value="1"/>
</dbReference>
<dbReference type="Proteomes" id="UP000808146">
    <property type="component" value="Unassembled WGS sequence"/>
</dbReference>
<evidence type="ECO:0000313" key="3">
    <source>
        <dbReference type="Proteomes" id="UP000808146"/>
    </source>
</evidence>
<accession>A0A9D7QM16</accession>
<keyword evidence="2" id="KW-0489">Methyltransferase</keyword>
<dbReference type="EMBL" id="JADKBR010000017">
    <property type="protein sequence ID" value="MBK8891258.1"/>
    <property type="molecule type" value="Genomic_DNA"/>
</dbReference>
<dbReference type="AlphaFoldDB" id="A0A9D7QM16"/>
<name>A0A9D7QM16_9RHOO</name>
<dbReference type="GO" id="GO:0032259">
    <property type="term" value="P:methylation"/>
    <property type="evidence" value="ECO:0007669"/>
    <property type="project" value="UniProtKB-KW"/>
</dbReference>